<dbReference type="NCBIfam" id="TIGR00086">
    <property type="entry name" value="smpB"/>
    <property type="match status" value="1"/>
</dbReference>
<dbReference type="InterPro" id="IPR023620">
    <property type="entry name" value="SmpB"/>
</dbReference>
<dbReference type="PANTHER" id="PTHR30308:SF2">
    <property type="entry name" value="SSRA-BINDING PROTEIN"/>
    <property type="match status" value="1"/>
</dbReference>
<dbReference type="InterPro" id="IPR000037">
    <property type="entry name" value="SsrA-bd_prot"/>
</dbReference>
<evidence type="ECO:0000313" key="4">
    <source>
        <dbReference type="EMBL" id="VAX20188.1"/>
    </source>
</evidence>
<dbReference type="GO" id="GO:0070930">
    <property type="term" value="P:trans-translation-dependent protein tagging"/>
    <property type="evidence" value="ECO:0007669"/>
    <property type="project" value="TreeGrafter"/>
</dbReference>
<evidence type="ECO:0000256" key="3">
    <source>
        <dbReference type="SAM" id="MobiDB-lite"/>
    </source>
</evidence>
<dbReference type="HAMAP" id="MF_00023">
    <property type="entry name" value="SmpB"/>
    <property type="match status" value="1"/>
</dbReference>
<keyword evidence="1" id="KW-0963">Cytoplasm</keyword>
<feature type="region of interest" description="Disordered" evidence="3">
    <location>
        <begin position="1"/>
        <end position="23"/>
    </location>
</feature>
<sequence length="166" mass="18804">MGKDRKSSSGKGAGKKAGPPTIFNRKARHDYHILESLEVGIALTGAEVKSIRDGKISFKDAHARIKNGEVWLVGAHITPYKNQNSFDPYNPLRDRKLLLHKKQIKKLSASIHEKGLTLIPLKLYFKRGLAKIEMGLGKGKKLYDKRYDLKKKETDREIDRALKGRD</sequence>
<protein>
    <submittedName>
        <fullName evidence="4">TmRNA-binding protein SmpB</fullName>
    </submittedName>
</protein>
<dbReference type="CDD" id="cd09294">
    <property type="entry name" value="SmpB"/>
    <property type="match status" value="1"/>
</dbReference>
<dbReference type="GO" id="GO:0003723">
    <property type="term" value="F:RNA binding"/>
    <property type="evidence" value="ECO:0007669"/>
    <property type="project" value="UniProtKB-KW"/>
</dbReference>
<evidence type="ECO:0000256" key="2">
    <source>
        <dbReference type="ARBA" id="ARBA00022884"/>
    </source>
</evidence>
<organism evidence="4">
    <name type="scientific">hydrothermal vent metagenome</name>
    <dbReference type="NCBI Taxonomy" id="652676"/>
    <lineage>
        <taxon>unclassified sequences</taxon>
        <taxon>metagenomes</taxon>
        <taxon>ecological metagenomes</taxon>
    </lineage>
</organism>
<dbReference type="SUPFAM" id="SSF74982">
    <property type="entry name" value="Small protein B (SmpB)"/>
    <property type="match status" value="1"/>
</dbReference>
<dbReference type="AlphaFoldDB" id="A0A3B1C8J5"/>
<dbReference type="EMBL" id="UOGB01000172">
    <property type="protein sequence ID" value="VAX20188.1"/>
    <property type="molecule type" value="Genomic_DNA"/>
</dbReference>
<dbReference type="GO" id="GO:0005829">
    <property type="term" value="C:cytosol"/>
    <property type="evidence" value="ECO:0007669"/>
    <property type="project" value="TreeGrafter"/>
</dbReference>
<evidence type="ECO:0000256" key="1">
    <source>
        <dbReference type="ARBA" id="ARBA00022490"/>
    </source>
</evidence>
<dbReference type="Gene3D" id="2.40.280.10">
    <property type="match status" value="1"/>
</dbReference>
<accession>A0A3B1C8J5</accession>
<gene>
    <name evidence="4" type="ORF">MNBD_NITROSPINAE03-289</name>
</gene>
<proteinExistence type="inferred from homology"/>
<name>A0A3B1C8J5_9ZZZZ</name>
<keyword evidence="2" id="KW-0694">RNA-binding</keyword>
<dbReference type="NCBIfam" id="NF003843">
    <property type="entry name" value="PRK05422.1"/>
    <property type="match status" value="1"/>
</dbReference>
<dbReference type="PANTHER" id="PTHR30308">
    <property type="entry name" value="TMRNA-BINDING COMPONENT OF TRANS-TRANSLATION TAGGING COMPLEX"/>
    <property type="match status" value="1"/>
</dbReference>
<reference evidence="4" key="1">
    <citation type="submission" date="2018-06" db="EMBL/GenBank/DDBJ databases">
        <authorList>
            <person name="Zhirakovskaya E."/>
        </authorList>
    </citation>
    <scope>NUCLEOTIDE SEQUENCE</scope>
</reference>
<dbReference type="Pfam" id="PF01668">
    <property type="entry name" value="SmpB"/>
    <property type="match status" value="1"/>
</dbReference>